<dbReference type="Gene3D" id="2.60.120.260">
    <property type="entry name" value="Galactose-binding domain-like"/>
    <property type="match status" value="1"/>
</dbReference>
<reference evidence="11" key="1">
    <citation type="journal article" date="2013" name="Genome Announc.">
        <title>Whole-Genome Sequencing of Lactobacillus shenzhenensis Strain LY-73T.</title>
        <authorList>
            <person name="Lin Z."/>
            <person name="Liu Z."/>
            <person name="Yang R."/>
            <person name="Zou Y."/>
            <person name="Wan D."/>
            <person name="Chen J."/>
            <person name="Guo M."/>
            <person name="Zhao J."/>
            <person name="Fang C."/>
            <person name="Yang R."/>
            <person name="Liu F."/>
        </authorList>
    </citation>
    <scope>NUCLEOTIDE SEQUENCE [LARGE SCALE GENOMIC DNA]</scope>
    <source>
        <strain evidence="11">LY-73</strain>
    </source>
</reference>
<evidence type="ECO:0000313" key="11">
    <source>
        <dbReference type="Proteomes" id="UP000030647"/>
    </source>
</evidence>
<dbReference type="InterPro" id="IPR006102">
    <property type="entry name" value="Ig-like_GH2"/>
</dbReference>
<evidence type="ECO:0000256" key="4">
    <source>
        <dbReference type="ARBA" id="ARBA00022801"/>
    </source>
</evidence>
<dbReference type="Pfam" id="PF02837">
    <property type="entry name" value="Glyco_hydro_2_N"/>
    <property type="match status" value="1"/>
</dbReference>
<evidence type="ECO:0000259" key="7">
    <source>
        <dbReference type="Pfam" id="PF00703"/>
    </source>
</evidence>
<comment type="similarity">
    <text evidence="1 6">Belongs to the glycosyl hydrolase 2 family.</text>
</comment>
<dbReference type="PANTHER" id="PTHR10066">
    <property type="entry name" value="BETA-GLUCURONIDASE"/>
    <property type="match status" value="1"/>
</dbReference>
<dbReference type="InterPro" id="IPR023230">
    <property type="entry name" value="Glyco_hydro_2_CS"/>
</dbReference>
<feature type="domain" description="Glycosyl hydrolases family 2 sugar binding" evidence="9">
    <location>
        <begin position="17"/>
        <end position="183"/>
    </location>
</feature>
<dbReference type="InterPro" id="IPR013783">
    <property type="entry name" value="Ig-like_fold"/>
</dbReference>
<dbReference type="FunFam" id="3.20.20.80:FF:000080">
    <property type="entry name" value="Beta-glucuronidase UidA"/>
    <property type="match status" value="1"/>
</dbReference>
<evidence type="ECO:0000256" key="2">
    <source>
        <dbReference type="ARBA" id="ARBA00012761"/>
    </source>
</evidence>
<dbReference type="InterPro" id="IPR006103">
    <property type="entry name" value="Glyco_hydro_2_cat"/>
</dbReference>
<dbReference type="GO" id="GO:0030246">
    <property type="term" value="F:carbohydrate binding"/>
    <property type="evidence" value="ECO:0007669"/>
    <property type="project" value="TreeGrafter"/>
</dbReference>
<dbReference type="STRING" id="1231336.L248_3147"/>
<dbReference type="SUPFAM" id="SSF49303">
    <property type="entry name" value="beta-Galactosidase/glucuronidase domain"/>
    <property type="match status" value="1"/>
</dbReference>
<gene>
    <name evidence="10" type="primary">uidA</name>
    <name evidence="10" type="ORF">L248_3147</name>
</gene>
<dbReference type="Gene3D" id="3.20.20.80">
    <property type="entry name" value="Glycosidases"/>
    <property type="match status" value="1"/>
</dbReference>
<accession>U4TNI0</accession>
<evidence type="ECO:0000259" key="9">
    <source>
        <dbReference type="Pfam" id="PF02837"/>
    </source>
</evidence>
<dbReference type="SUPFAM" id="SSF51445">
    <property type="entry name" value="(Trans)glycosidases"/>
    <property type="match status" value="1"/>
</dbReference>
<evidence type="ECO:0000256" key="5">
    <source>
        <dbReference type="ARBA" id="ARBA00023295"/>
    </source>
</evidence>
<dbReference type="Proteomes" id="UP000030647">
    <property type="component" value="Unassembled WGS sequence"/>
</dbReference>
<feature type="domain" description="Glycoside hydrolase family 2 catalytic" evidence="8">
    <location>
        <begin position="278"/>
        <end position="593"/>
    </location>
</feature>
<dbReference type="RefSeq" id="WP_022529732.1">
    <property type="nucleotide sequence ID" value="NZ_KI271590.1"/>
</dbReference>
<feature type="domain" description="Glycoside hydrolase family 2 immunoglobulin-like beta-sandwich" evidence="7">
    <location>
        <begin position="186"/>
        <end position="276"/>
    </location>
</feature>
<dbReference type="InterPro" id="IPR008979">
    <property type="entry name" value="Galactose-bd-like_sf"/>
</dbReference>
<dbReference type="eggNOG" id="COG3250">
    <property type="taxonomic scope" value="Bacteria"/>
</dbReference>
<dbReference type="AlphaFoldDB" id="U4TNI0"/>
<protein>
    <recommendedName>
        <fullName evidence="3">Beta-glucuronidase</fullName>
        <ecNumber evidence="2">3.2.1.31</ecNumber>
    </recommendedName>
</protein>
<keyword evidence="5 6" id="KW-0326">Glycosidase</keyword>
<dbReference type="OrthoDB" id="9762066at2"/>
<keyword evidence="4 6" id="KW-0378">Hydrolase</keyword>
<dbReference type="Gene3D" id="2.60.40.10">
    <property type="entry name" value="Immunoglobulins"/>
    <property type="match status" value="1"/>
</dbReference>
<dbReference type="PROSITE" id="PS00719">
    <property type="entry name" value="GLYCOSYL_HYDROL_F2_1"/>
    <property type="match status" value="1"/>
</dbReference>
<dbReference type="HOGENOM" id="CLU_006501_6_1_9"/>
<proteinExistence type="inferred from homology"/>
<evidence type="ECO:0000313" key="10">
    <source>
        <dbReference type="EMBL" id="ERL64985.1"/>
    </source>
</evidence>
<dbReference type="InterPro" id="IPR036156">
    <property type="entry name" value="Beta-gal/glucu_dom_sf"/>
</dbReference>
<keyword evidence="11" id="KW-1185">Reference proteome</keyword>
<dbReference type="GO" id="GO:0004566">
    <property type="term" value="F:beta-glucuronidase activity"/>
    <property type="evidence" value="ECO:0007669"/>
    <property type="project" value="UniProtKB-EC"/>
</dbReference>
<name>U4TNI0_9LACO</name>
<dbReference type="PANTHER" id="PTHR10066:SF67">
    <property type="entry name" value="BETA-GLUCURONIDASE"/>
    <property type="match status" value="1"/>
</dbReference>
<dbReference type="SUPFAM" id="SSF49785">
    <property type="entry name" value="Galactose-binding domain-like"/>
    <property type="match status" value="1"/>
</dbReference>
<organism evidence="10 11">
    <name type="scientific">Schleiferilactobacillus shenzhenensis LY-73</name>
    <dbReference type="NCBI Taxonomy" id="1231336"/>
    <lineage>
        <taxon>Bacteria</taxon>
        <taxon>Bacillati</taxon>
        <taxon>Bacillota</taxon>
        <taxon>Bacilli</taxon>
        <taxon>Lactobacillales</taxon>
        <taxon>Lactobacillaceae</taxon>
        <taxon>Schleiferilactobacillus</taxon>
    </lineage>
</organism>
<dbReference type="GO" id="GO:0005975">
    <property type="term" value="P:carbohydrate metabolic process"/>
    <property type="evidence" value="ECO:0007669"/>
    <property type="project" value="InterPro"/>
</dbReference>
<dbReference type="InterPro" id="IPR006101">
    <property type="entry name" value="Glyco_hydro_2"/>
</dbReference>
<dbReference type="NCBIfam" id="NF007538">
    <property type="entry name" value="PRK10150.1"/>
    <property type="match status" value="1"/>
</dbReference>
<evidence type="ECO:0000259" key="8">
    <source>
        <dbReference type="Pfam" id="PF02836"/>
    </source>
</evidence>
<dbReference type="InterPro" id="IPR006104">
    <property type="entry name" value="Glyco_hydro_2_N"/>
</dbReference>
<dbReference type="PRINTS" id="PR00132">
    <property type="entry name" value="GLHYDRLASE2"/>
</dbReference>
<evidence type="ECO:0000256" key="3">
    <source>
        <dbReference type="ARBA" id="ARBA00016205"/>
    </source>
</evidence>
<evidence type="ECO:0000256" key="1">
    <source>
        <dbReference type="ARBA" id="ARBA00007401"/>
    </source>
</evidence>
<dbReference type="GO" id="GO:0019391">
    <property type="term" value="P:glucuronoside catabolic process"/>
    <property type="evidence" value="ECO:0007669"/>
    <property type="project" value="TreeGrafter"/>
</dbReference>
<sequence length="602" mass="67573">MEKEMLYPVINACRTEQKLDGMWQFKFDALGVGGHEHWPAGLPQAQEIPVPASFNDFFTDKDSREYTGDFWYARHFFVPAAAQGRFVGLRFDAVTHRAAIYVNGQLIRRHEGGFLPFVADVTAAVHYGADNLVVVQGNNELSREALPAGDTVTLKNGKKMARPFFDFYNYSGINRSVHLLTLPQQRITDYTVNTTLTGDAAQVAYTVATTVPGTVTVTLTDAAGTVVAQGEGAEGTLTVAQPHLWQVRAAYLYTLTIQLQAAGQLVDEYQDSIGLRTIAIRGHQILVNGQPVYLKGFGRHEDSPFAGRGFDQNVEAKDVALMAWTGANSFRTAHYPYAEEVYQMADRAGFLVIDEVPAVGFKMAAASFLGGLDQSFFGGDWIKPLYTKHLDQITDMIRRDKNHPAVLAWSLLNEPDTCDDRSVPYFKQLFADTAALDPQRRPRTFTLSEDDTITTSKDLQFPDFYLLNRYPGWYHYAGYALSDGEAALRAELDQWASSGIDKPIVFSEFGADTEAGLHKLPSVMWSEEYQVEVLQMFSRVFDSYPFIRGEQVWNFADFQTVEGTMRVNGNKKGIFTRDRQPKAAAFYYRQRWLALPLNFKND</sequence>
<dbReference type="EMBL" id="KI271590">
    <property type="protein sequence ID" value="ERL64985.1"/>
    <property type="molecule type" value="Genomic_DNA"/>
</dbReference>
<dbReference type="Pfam" id="PF00703">
    <property type="entry name" value="Glyco_hydro_2"/>
    <property type="match status" value="1"/>
</dbReference>
<dbReference type="Pfam" id="PF02836">
    <property type="entry name" value="Glyco_hydro_2_C"/>
    <property type="match status" value="1"/>
</dbReference>
<dbReference type="EC" id="3.2.1.31" evidence="2"/>
<evidence type="ECO:0000256" key="6">
    <source>
        <dbReference type="RuleBase" id="RU361154"/>
    </source>
</evidence>
<dbReference type="InterPro" id="IPR017853">
    <property type="entry name" value="GH"/>
</dbReference>